<dbReference type="AlphaFoldDB" id="A0A5P9Q9R5"/>
<keyword evidence="2" id="KW-0067">ATP-binding</keyword>
<protein>
    <recommendedName>
        <fullName evidence="5">PD-(D/E)XK endonuclease-like domain-containing protein</fullName>
    </recommendedName>
</protein>
<keyword evidence="2" id="KW-0378">Hydrolase</keyword>
<evidence type="ECO:0000259" key="5">
    <source>
        <dbReference type="Pfam" id="PF12705"/>
    </source>
</evidence>
<dbReference type="KEGG" id="lxl:KDY119_01684"/>
<keyword evidence="7" id="KW-1185">Reference proteome</keyword>
<evidence type="ECO:0000313" key="7">
    <source>
        <dbReference type="Proteomes" id="UP000326702"/>
    </source>
</evidence>
<dbReference type="GO" id="GO:0004386">
    <property type="term" value="F:helicase activity"/>
    <property type="evidence" value="ECO:0007669"/>
    <property type="project" value="UniProtKB-KW"/>
</dbReference>
<dbReference type="Gene3D" id="3.90.320.10">
    <property type="match status" value="1"/>
</dbReference>
<keyword evidence="3" id="KW-0234">DNA repair</keyword>
<evidence type="ECO:0000256" key="3">
    <source>
        <dbReference type="ARBA" id="ARBA00023204"/>
    </source>
</evidence>
<accession>A0A5P9Q9R5</accession>
<feature type="domain" description="PD-(D/E)XK endonuclease-like" evidence="5">
    <location>
        <begin position="54"/>
        <end position="298"/>
    </location>
</feature>
<dbReference type="InterPro" id="IPR011335">
    <property type="entry name" value="Restrct_endonuc-II-like"/>
</dbReference>
<dbReference type="InterPro" id="IPR038726">
    <property type="entry name" value="PDDEXK_AddAB-type"/>
</dbReference>
<keyword evidence="2" id="KW-0547">Nucleotide-binding</keyword>
<sequence length="323" mass="35143">MDDGACGDVADAWVPVTRVRGVAVTDETDETDETDTLTSAGARDGQERDRVPGLSPSRANDFMQCPLLFRFRVVDRLPEPPSEAAARGTLVHAVLERLYDAPAGARTPEHALSLLGPQWEALQEARPEYADLVRDAAGLEAWLGRAGELVGTYFRLEDPNRLEPRSRELAVRHQLDDGPQLRGIVDRLDVAPSGEVRVVDYKSGRSPRPGYGGSAEFQMRFYALVLWRETGAVPRMLQLVYLGDGQVLRSEPTVAALEHTEQRVRAVWSGIEKMARAGHFPPRRSALCGWCAHQASCPEFGGTPPAYPAAASLRALGVAPGAA</sequence>
<dbReference type="InterPro" id="IPR011604">
    <property type="entry name" value="PDDEXK-like_dom_sf"/>
</dbReference>
<gene>
    <name evidence="6" type="ORF">KDY119_01684</name>
</gene>
<feature type="compositionally biased region" description="Acidic residues" evidence="4">
    <location>
        <begin position="26"/>
        <end position="35"/>
    </location>
</feature>
<dbReference type="GO" id="GO:0006281">
    <property type="term" value="P:DNA repair"/>
    <property type="evidence" value="ECO:0007669"/>
    <property type="project" value="UniProtKB-KW"/>
</dbReference>
<dbReference type="Proteomes" id="UP000326702">
    <property type="component" value="Chromosome"/>
</dbReference>
<feature type="region of interest" description="Disordered" evidence="4">
    <location>
        <begin position="24"/>
        <end position="56"/>
    </location>
</feature>
<evidence type="ECO:0000313" key="6">
    <source>
        <dbReference type="EMBL" id="QFU98174.1"/>
    </source>
</evidence>
<reference evidence="6 7" key="1">
    <citation type="submission" date="2019-10" db="EMBL/GenBank/DDBJ databases">
        <title>Genome sequence of Luteimicrobium xylanilyticum HY-24.</title>
        <authorList>
            <person name="Kim D.Y."/>
            <person name="Park H.-Y."/>
        </authorList>
    </citation>
    <scope>NUCLEOTIDE SEQUENCE [LARGE SCALE GENOMIC DNA]</scope>
    <source>
        <strain evidence="6 7">HY-24</strain>
    </source>
</reference>
<keyword evidence="1" id="KW-0227">DNA damage</keyword>
<dbReference type="SUPFAM" id="SSF52980">
    <property type="entry name" value="Restriction endonuclease-like"/>
    <property type="match status" value="1"/>
</dbReference>
<name>A0A5P9Q9R5_9MICO</name>
<dbReference type="EMBL" id="CP045529">
    <property type="protein sequence ID" value="QFU98174.1"/>
    <property type="molecule type" value="Genomic_DNA"/>
</dbReference>
<proteinExistence type="predicted"/>
<evidence type="ECO:0000256" key="2">
    <source>
        <dbReference type="ARBA" id="ARBA00022806"/>
    </source>
</evidence>
<keyword evidence="2" id="KW-0347">Helicase</keyword>
<evidence type="ECO:0000256" key="4">
    <source>
        <dbReference type="SAM" id="MobiDB-lite"/>
    </source>
</evidence>
<evidence type="ECO:0000256" key="1">
    <source>
        <dbReference type="ARBA" id="ARBA00022763"/>
    </source>
</evidence>
<organism evidence="6 7">
    <name type="scientific">Luteimicrobium xylanilyticum</name>
    <dbReference type="NCBI Taxonomy" id="1133546"/>
    <lineage>
        <taxon>Bacteria</taxon>
        <taxon>Bacillati</taxon>
        <taxon>Actinomycetota</taxon>
        <taxon>Actinomycetes</taxon>
        <taxon>Micrococcales</taxon>
        <taxon>Luteimicrobium</taxon>
    </lineage>
</organism>
<dbReference type="Pfam" id="PF12705">
    <property type="entry name" value="PDDEXK_1"/>
    <property type="match status" value="1"/>
</dbReference>